<dbReference type="InterPro" id="IPR036921">
    <property type="entry name" value="PurM-like_N_sf"/>
</dbReference>
<dbReference type="GO" id="GO:0004641">
    <property type="term" value="F:phosphoribosylformylglycinamidine cyclo-ligase activity"/>
    <property type="evidence" value="ECO:0007669"/>
    <property type="project" value="UniProtKB-EC"/>
</dbReference>
<evidence type="ECO:0000256" key="5">
    <source>
        <dbReference type="ARBA" id="ARBA00022598"/>
    </source>
</evidence>
<dbReference type="PANTHER" id="PTHR10520">
    <property type="entry name" value="TRIFUNCTIONAL PURINE BIOSYNTHETIC PROTEIN ADENOSINE-3-RELATED"/>
    <property type="match status" value="1"/>
</dbReference>
<dbReference type="AlphaFoldDB" id="A0A1F7XAR8"/>
<evidence type="ECO:0000256" key="2">
    <source>
        <dbReference type="ARBA" id="ARBA00010280"/>
    </source>
</evidence>
<evidence type="ECO:0000256" key="8">
    <source>
        <dbReference type="ARBA" id="ARBA00031908"/>
    </source>
</evidence>
<feature type="domain" description="PurM-like C-terminal" evidence="13">
    <location>
        <begin position="190"/>
        <end position="352"/>
    </location>
</feature>
<proteinExistence type="inferred from homology"/>
<dbReference type="UniPathway" id="UPA00074">
    <property type="reaction ID" value="UER00129"/>
</dbReference>
<dbReference type="GO" id="GO:0005829">
    <property type="term" value="C:cytosol"/>
    <property type="evidence" value="ECO:0007669"/>
    <property type="project" value="TreeGrafter"/>
</dbReference>
<dbReference type="InterPro" id="IPR016188">
    <property type="entry name" value="PurM-like_N"/>
</dbReference>
<dbReference type="Gene3D" id="3.30.1330.10">
    <property type="entry name" value="PurM-like, N-terminal domain"/>
    <property type="match status" value="1"/>
</dbReference>
<evidence type="ECO:0000256" key="6">
    <source>
        <dbReference type="ARBA" id="ARBA00022741"/>
    </source>
</evidence>
<dbReference type="GO" id="GO:0005524">
    <property type="term" value="F:ATP binding"/>
    <property type="evidence" value="ECO:0007669"/>
    <property type="project" value="UniProtKB-KW"/>
</dbReference>
<name>A0A1F7XAR8_9BACT</name>
<accession>A0A1F7XAR8</accession>
<evidence type="ECO:0000256" key="7">
    <source>
        <dbReference type="ARBA" id="ARBA00022840"/>
    </source>
</evidence>
<keyword evidence="7" id="KW-0067">ATP-binding</keyword>
<dbReference type="PANTHER" id="PTHR10520:SF12">
    <property type="entry name" value="TRIFUNCTIONAL PURINE BIOSYNTHETIC PROTEIN ADENOSINE-3"/>
    <property type="match status" value="1"/>
</dbReference>
<comment type="similarity">
    <text evidence="2">Belongs to the AIR synthase family.</text>
</comment>
<dbReference type="InterPro" id="IPR010918">
    <property type="entry name" value="PurM-like_C_dom"/>
</dbReference>
<dbReference type="InterPro" id="IPR004733">
    <property type="entry name" value="PurM_cligase"/>
</dbReference>
<protein>
    <recommendedName>
        <fullName evidence="4">Phosphoribosylformylglycinamidine cyclo-ligase</fullName>
        <ecNumber evidence="3">6.3.3.1</ecNumber>
    </recommendedName>
    <alternativeName>
        <fullName evidence="9">AIR synthase</fullName>
    </alternativeName>
    <alternativeName>
        <fullName evidence="10">AIRS</fullName>
    </alternativeName>
    <alternativeName>
        <fullName evidence="8">Phosphoribosyl-aminoimidazole synthetase</fullName>
    </alternativeName>
</protein>
<keyword evidence="5 14" id="KW-0436">Ligase</keyword>
<evidence type="ECO:0000256" key="4">
    <source>
        <dbReference type="ARBA" id="ARBA00020367"/>
    </source>
</evidence>
<evidence type="ECO:0000259" key="13">
    <source>
        <dbReference type="Pfam" id="PF02769"/>
    </source>
</evidence>
<dbReference type="InterPro" id="IPR036676">
    <property type="entry name" value="PurM-like_C_sf"/>
</dbReference>
<dbReference type="Proteomes" id="UP000177053">
    <property type="component" value="Unassembled WGS sequence"/>
</dbReference>
<reference evidence="14 15" key="1">
    <citation type="journal article" date="2016" name="Nat. Commun.">
        <title>Thousands of microbial genomes shed light on interconnected biogeochemical processes in an aquifer system.</title>
        <authorList>
            <person name="Anantharaman K."/>
            <person name="Brown C.T."/>
            <person name="Hug L.A."/>
            <person name="Sharon I."/>
            <person name="Castelle C.J."/>
            <person name="Probst A.J."/>
            <person name="Thomas B.C."/>
            <person name="Singh A."/>
            <person name="Wilkins M.J."/>
            <person name="Karaoz U."/>
            <person name="Brodie E.L."/>
            <person name="Williams K.H."/>
            <person name="Hubbard S.S."/>
            <person name="Banfield J.F."/>
        </authorList>
    </citation>
    <scope>NUCLEOTIDE SEQUENCE [LARGE SCALE GENOMIC DNA]</scope>
</reference>
<keyword evidence="6" id="KW-0547">Nucleotide-binding</keyword>
<evidence type="ECO:0000256" key="10">
    <source>
        <dbReference type="ARBA" id="ARBA00033093"/>
    </source>
</evidence>
<dbReference type="EC" id="6.3.3.1" evidence="3"/>
<evidence type="ECO:0000256" key="1">
    <source>
        <dbReference type="ARBA" id="ARBA00004686"/>
    </source>
</evidence>
<comment type="caution">
    <text evidence="14">The sequence shown here is derived from an EMBL/GenBank/DDBJ whole genome shotgun (WGS) entry which is preliminary data.</text>
</comment>
<dbReference type="GO" id="GO:0006189">
    <property type="term" value="P:'de novo' IMP biosynthetic process"/>
    <property type="evidence" value="ECO:0007669"/>
    <property type="project" value="UniProtKB-UniPathway"/>
</dbReference>
<dbReference type="Pfam" id="PF02769">
    <property type="entry name" value="AIRS_C"/>
    <property type="match status" value="1"/>
</dbReference>
<dbReference type="EMBL" id="MGFS01000003">
    <property type="protein sequence ID" value="OGM12101.1"/>
    <property type="molecule type" value="Genomic_DNA"/>
</dbReference>
<gene>
    <name evidence="14" type="ORF">A2Z22_03355</name>
</gene>
<evidence type="ECO:0000313" key="14">
    <source>
        <dbReference type="EMBL" id="OGM12101.1"/>
    </source>
</evidence>
<organism evidence="14 15">
    <name type="scientific">Candidatus Woesebacteria bacterium RBG_16_34_12</name>
    <dbReference type="NCBI Taxonomy" id="1802480"/>
    <lineage>
        <taxon>Bacteria</taxon>
        <taxon>Candidatus Woeseibacteriota</taxon>
    </lineage>
</organism>
<evidence type="ECO:0000256" key="3">
    <source>
        <dbReference type="ARBA" id="ARBA00013047"/>
    </source>
</evidence>
<comment type="catalytic activity">
    <reaction evidence="11">
        <text>2-formamido-N(1)-(5-O-phospho-beta-D-ribosyl)acetamidine + ATP = 5-amino-1-(5-phospho-beta-D-ribosyl)imidazole + ADP + phosphate + H(+)</text>
        <dbReference type="Rhea" id="RHEA:23032"/>
        <dbReference type="ChEBI" id="CHEBI:15378"/>
        <dbReference type="ChEBI" id="CHEBI:30616"/>
        <dbReference type="ChEBI" id="CHEBI:43474"/>
        <dbReference type="ChEBI" id="CHEBI:137981"/>
        <dbReference type="ChEBI" id="CHEBI:147287"/>
        <dbReference type="ChEBI" id="CHEBI:456216"/>
        <dbReference type="EC" id="6.3.3.1"/>
    </reaction>
</comment>
<evidence type="ECO:0000256" key="9">
    <source>
        <dbReference type="ARBA" id="ARBA00032931"/>
    </source>
</evidence>
<dbReference type="SUPFAM" id="SSF55326">
    <property type="entry name" value="PurM N-terminal domain-like"/>
    <property type="match status" value="1"/>
</dbReference>
<dbReference type="GO" id="GO:0004637">
    <property type="term" value="F:phosphoribosylamine-glycine ligase activity"/>
    <property type="evidence" value="ECO:0007669"/>
    <property type="project" value="TreeGrafter"/>
</dbReference>
<dbReference type="GO" id="GO:0046084">
    <property type="term" value="P:adenine biosynthetic process"/>
    <property type="evidence" value="ECO:0007669"/>
    <property type="project" value="TreeGrafter"/>
</dbReference>
<feature type="domain" description="PurM-like N-terminal" evidence="12">
    <location>
        <begin position="50"/>
        <end position="177"/>
    </location>
</feature>
<evidence type="ECO:0000259" key="12">
    <source>
        <dbReference type="Pfam" id="PF00586"/>
    </source>
</evidence>
<evidence type="ECO:0000256" key="11">
    <source>
        <dbReference type="ARBA" id="ARBA00049057"/>
    </source>
</evidence>
<comment type="pathway">
    <text evidence="1">Purine metabolism; IMP biosynthesis via de novo pathway; 5-amino-1-(5-phospho-D-ribosyl)imidazole from N(2)-formyl-N(1)-(5-phospho-D-ribosyl)glycinamide: step 2/2.</text>
</comment>
<dbReference type="Gene3D" id="3.90.650.10">
    <property type="entry name" value="PurM-like C-terminal domain"/>
    <property type="match status" value="1"/>
</dbReference>
<dbReference type="Pfam" id="PF00586">
    <property type="entry name" value="AIRS"/>
    <property type="match status" value="1"/>
</dbReference>
<dbReference type="SUPFAM" id="SSF56042">
    <property type="entry name" value="PurM C-terminal domain-like"/>
    <property type="match status" value="1"/>
</dbReference>
<evidence type="ECO:0000313" key="15">
    <source>
        <dbReference type="Proteomes" id="UP000177053"/>
    </source>
</evidence>
<sequence>MNKKFQITYPISGVDYRKIDPLKILAQKAAQKTAKNISDTGFKELPQSRGESAYVIDCNQFYLASITECLGTKALVADEMRKITGKTYYDDIAQDTIAMAVNDIVAVGAKPISVHAYWAAGSSEWFDDEKRIRDLVNGWKKACNLSEVSWGGGETPALTGVVEKNAIDLAASCVGIIKPKSRLTLGDKLKSGDVIVVFASSGIHANGLTLARKIAEKLPKGYATKINGKSMYGEALLKPTTIYTKLIDKLFKNKIDIHYMVNITGHGWLKIMRHPNKFTYRITKLPPVPDVLKFIVEKANLEHKDAYSSLNMGAGFAIFIPEKDVKKTLSISKKTGINAYVIGLVEKGTKQVIIEPLKIIYEGKVFKLRK</sequence>